<keyword evidence="8" id="KW-1199">Hemostasis impairing toxin</keyword>
<gene>
    <name evidence="12" type="ORF">PODLI_1B004103</name>
</gene>
<dbReference type="InterPro" id="IPR036056">
    <property type="entry name" value="Fibrinogen-like_C"/>
</dbReference>
<evidence type="ECO:0000256" key="4">
    <source>
        <dbReference type="ARBA" id="ARBA00022525"/>
    </source>
</evidence>
<comment type="similarity">
    <text evidence="3">Belongs to the ficolin lectin family. Veficolin subfamily.</text>
</comment>
<evidence type="ECO:0000256" key="1">
    <source>
        <dbReference type="ARBA" id="ARBA00003654"/>
    </source>
</evidence>
<dbReference type="FunFam" id="3.90.215.10:FF:000001">
    <property type="entry name" value="Tenascin isoform 1"/>
    <property type="match status" value="1"/>
</dbReference>
<dbReference type="GO" id="GO:0003823">
    <property type="term" value="F:antigen binding"/>
    <property type="evidence" value="ECO:0007669"/>
    <property type="project" value="TreeGrafter"/>
</dbReference>
<feature type="chain" id="PRO_5041342142" evidence="10">
    <location>
        <begin position="23"/>
        <end position="253"/>
    </location>
</feature>
<proteinExistence type="inferred from homology"/>
<dbReference type="SUPFAM" id="SSF56496">
    <property type="entry name" value="Fibrinogen C-terminal domain-like"/>
    <property type="match status" value="1"/>
</dbReference>
<comment type="function">
    <text evidence="1">Initiates complement activation and/or interferes in platelet aggregation and/or blood coagulation.</text>
</comment>
<dbReference type="GO" id="GO:0005615">
    <property type="term" value="C:extracellular space"/>
    <property type="evidence" value="ECO:0007669"/>
    <property type="project" value="TreeGrafter"/>
</dbReference>
<dbReference type="SMART" id="SM00186">
    <property type="entry name" value="FBG"/>
    <property type="match status" value="1"/>
</dbReference>
<dbReference type="EMBL" id="OX395133">
    <property type="protein sequence ID" value="CAI5781510.1"/>
    <property type="molecule type" value="Genomic_DNA"/>
</dbReference>
<evidence type="ECO:0000256" key="7">
    <source>
        <dbReference type="ARBA" id="ARBA00023220"/>
    </source>
</evidence>
<evidence type="ECO:0000313" key="13">
    <source>
        <dbReference type="Proteomes" id="UP001178461"/>
    </source>
</evidence>
<feature type="signal peptide" evidence="10">
    <location>
        <begin position="1"/>
        <end position="22"/>
    </location>
</feature>
<evidence type="ECO:0000256" key="5">
    <source>
        <dbReference type="ARBA" id="ARBA00022729"/>
    </source>
</evidence>
<dbReference type="CDD" id="cd00087">
    <property type="entry name" value="FReD"/>
    <property type="match status" value="1"/>
</dbReference>
<dbReference type="GO" id="GO:0001867">
    <property type="term" value="P:complement activation, lectin pathway"/>
    <property type="evidence" value="ECO:0007669"/>
    <property type="project" value="TreeGrafter"/>
</dbReference>
<evidence type="ECO:0000256" key="3">
    <source>
        <dbReference type="ARBA" id="ARBA00006932"/>
    </source>
</evidence>
<dbReference type="InterPro" id="IPR050373">
    <property type="entry name" value="Fibrinogen_C-term_domain"/>
</dbReference>
<dbReference type="InterPro" id="IPR002181">
    <property type="entry name" value="Fibrinogen_a/b/g_C_dom"/>
</dbReference>
<dbReference type="Proteomes" id="UP001178461">
    <property type="component" value="Chromosome 8"/>
</dbReference>
<evidence type="ECO:0000256" key="8">
    <source>
        <dbReference type="ARBA" id="ARBA00023240"/>
    </source>
</evidence>
<name>A0AA35PD46_9SAUR</name>
<accession>A0AA35PD46</accession>
<keyword evidence="5 10" id="KW-0732">Signal</keyword>
<keyword evidence="9" id="KW-0379">Hydroxylation</keyword>
<dbReference type="InterPro" id="IPR014716">
    <property type="entry name" value="Fibrinogen_a/b/g_C_1"/>
</dbReference>
<dbReference type="AlphaFoldDB" id="A0AA35PD46"/>
<keyword evidence="6" id="KW-1015">Disulfide bond</keyword>
<keyword evidence="7" id="KW-1216">Complement system impairing toxin</keyword>
<feature type="domain" description="Fibrinogen C-terminal" evidence="11">
    <location>
        <begin position="38"/>
        <end position="253"/>
    </location>
</feature>
<evidence type="ECO:0000256" key="6">
    <source>
        <dbReference type="ARBA" id="ARBA00023157"/>
    </source>
</evidence>
<keyword evidence="4" id="KW-0964">Secreted</keyword>
<protein>
    <submittedName>
        <fullName evidence="12">Fibrinogen C-terminal domain-containing protein</fullName>
    </submittedName>
</protein>
<evidence type="ECO:0000256" key="10">
    <source>
        <dbReference type="SAM" id="SignalP"/>
    </source>
</evidence>
<dbReference type="Gene3D" id="3.90.215.10">
    <property type="entry name" value="Gamma Fibrinogen, chain A, domain 1"/>
    <property type="match status" value="1"/>
</dbReference>
<sequence length="253" mass="28750">MHLELCCRVFAVLLCFPTWMEATGDSNKCAGDRGDLLALCQTAPRSCKELLSKGEFLSGWYTIYLPGCWPLRVFCDMDTDGGGWLVFQKRLDGSVDFYRTWNDYKKGFGNQLSEFWLGNENIHLLTRDGEHQLRVDLVDFDDRKTFAHYQSFQLRGEEEKYQLVLGQFLGGTAGDSMTFHSGLRFSTHDNDNDTGTQNCAVTVHGAWWYANCYKSNLNGGYPIGDRKGQTYGIDWATGKGVGTSYKRTEMKIR</sequence>
<dbReference type="Pfam" id="PF00147">
    <property type="entry name" value="Fibrinogen_C"/>
    <property type="match status" value="1"/>
</dbReference>
<reference evidence="12" key="1">
    <citation type="submission" date="2022-12" db="EMBL/GenBank/DDBJ databases">
        <authorList>
            <person name="Alioto T."/>
            <person name="Alioto T."/>
            <person name="Gomez Garrido J."/>
        </authorList>
    </citation>
    <scope>NUCLEOTIDE SEQUENCE</scope>
</reference>
<evidence type="ECO:0000259" key="11">
    <source>
        <dbReference type="PROSITE" id="PS51406"/>
    </source>
</evidence>
<dbReference type="PROSITE" id="PS51406">
    <property type="entry name" value="FIBRINOGEN_C_2"/>
    <property type="match status" value="1"/>
</dbReference>
<keyword evidence="13" id="KW-1185">Reference proteome</keyword>
<dbReference type="GO" id="GO:0005102">
    <property type="term" value="F:signaling receptor binding"/>
    <property type="evidence" value="ECO:0007669"/>
    <property type="project" value="TreeGrafter"/>
</dbReference>
<evidence type="ECO:0000313" key="12">
    <source>
        <dbReference type="EMBL" id="CAI5781510.1"/>
    </source>
</evidence>
<evidence type="ECO:0000256" key="2">
    <source>
        <dbReference type="ARBA" id="ARBA00004613"/>
    </source>
</evidence>
<dbReference type="PANTHER" id="PTHR19143:SF415">
    <property type="entry name" value="FICOLIN-3"/>
    <property type="match status" value="1"/>
</dbReference>
<evidence type="ECO:0000256" key="9">
    <source>
        <dbReference type="ARBA" id="ARBA00023278"/>
    </source>
</evidence>
<dbReference type="GO" id="GO:0097367">
    <property type="term" value="F:carbohydrate derivative binding"/>
    <property type="evidence" value="ECO:0007669"/>
    <property type="project" value="TreeGrafter"/>
</dbReference>
<dbReference type="NCBIfam" id="NF040941">
    <property type="entry name" value="GGGWT_bact"/>
    <property type="match status" value="1"/>
</dbReference>
<organism evidence="12 13">
    <name type="scientific">Podarcis lilfordi</name>
    <name type="common">Lilford's wall lizard</name>
    <dbReference type="NCBI Taxonomy" id="74358"/>
    <lineage>
        <taxon>Eukaryota</taxon>
        <taxon>Metazoa</taxon>
        <taxon>Chordata</taxon>
        <taxon>Craniata</taxon>
        <taxon>Vertebrata</taxon>
        <taxon>Euteleostomi</taxon>
        <taxon>Lepidosauria</taxon>
        <taxon>Squamata</taxon>
        <taxon>Bifurcata</taxon>
        <taxon>Unidentata</taxon>
        <taxon>Episquamata</taxon>
        <taxon>Laterata</taxon>
        <taxon>Lacertibaenia</taxon>
        <taxon>Lacertidae</taxon>
        <taxon>Podarcis</taxon>
    </lineage>
</organism>
<keyword evidence="8" id="KW-0800">Toxin</keyword>
<dbReference type="InterPro" id="IPR020837">
    <property type="entry name" value="Fibrinogen_CS"/>
</dbReference>
<dbReference type="PANTHER" id="PTHR19143">
    <property type="entry name" value="FIBRINOGEN/TENASCIN/ANGIOPOEITIN"/>
    <property type="match status" value="1"/>
</dbReference>
<comment type="subcellular location">
    <subcellularLocation>
        <location evidence="2">Secreted</location>
    </subcellularLocation>
</comment>
<dbReference type="PROSITE" id="PS00514">
    <property type="entry name" value="FIBRINOGEN_C_1"/>
    <property type="match status" value="1"/>
</dbReference>